<evidence type="ECO:0000256" key="1">
    <source>
        <dbReference type="ARBA" id="ARBA00003926"/>
    </source>
</evidence>
<evidence type="ECO:0000256" key="4">
    <source>
        <dbReference type="ARBA" id="ARBA00022475"/>
    </source>
</evidence>
<feature type="transmembrane region" description="Helical" evidence="15">
    <location>
        <begin position="644"/>
        <end position="664"/>
    </location>
</feature>
<feature type="transmembrane region" description="Helical" evidence="15">
    <location>
        <begin position="453"/>
        <end position="473"/>
    </location>
</feature>
<dbReference type="InterPro" id="IPR011640">
    <property type="entry name" value="Fe2_transport_prot_B_C"/>
</dbReference>
<dbReference type="Gene3D" id="3.40.50.300">
    <property type="entry name" value="P-loop containing nucleotide triphosphate hydrolases"/>
    <property type="match status" value="1"/>
</dbReference>
<sequence length="713" mass="78653">MTTRIALVGNPNCGKTTLFNHLTGSSQYVGNWPGVTVEKKEGRLKGHNDIWITDLPGIYSLSPYTMEEVISRNYLIQEQPDVIINLVDGTNLERNLYLTTQIIELGIPVVIALNMIDIVKKSGDRINVKKLGAELGCAVVETSALKGVGTFEAAEKAIDLAKTKKVVTPAPIFSSKIEDAISEISGRVSKQFETNCPRWYAIKYLEQDEQVLTAHPLTESSAKQLHTIIEKIEKQYEDDCESVITNERYDFIARVISHTVHKLERKLTASDKIDRIVTNRFLSIPIFIGLIWIVYYVSVTSLGSVVTDWTNDTFFGTWVTDSANHFLEMLGTADWLNGLIVDGIIGGVGTVLGFVPQMMILFFFLAILEDSGYMARVAFIMDRLFRRFGLSGKSFIPILISSGCGVPGIMATRTIENDKDRRMTIMLTTFIPCGAKMVIITMFTITFFHGSAWIAPIMYLLGIAMIAVSGIILKKTKMFAGEPAPFVMELPAYRMPSLKGVLIHMWERGRHFITKAGTIIFIACSLIWFLSSFGWNLQMVDNVDNSMLAGLGNTISWFFAPLGFGTWKGAVATISALVAKENAVSTLAVLNGVANEENTHALVAGIGSMFTSVSALSFMMFNLFCPPCFAAIGATAREMGGLRWALTALGYQTVLGYTLAFITYQLGSVFFLGHAFGFGAVLAMILVIAALYLLFRPVPESRRFLLKGKEAQV</sequence>
<dbReference type="InterPro" id="IPR006073">
    <property type="entry name" value="GTP-bd"/>
</dbReference>
<keyword evidence="5 15" id="KW-0410">Iron transport</keyword>
<dbReference type="Gene3D" id="1.10.287.1770">
    <property type="match status" value="1"/>
</dbReference>
<dbReference type="PANTHER" id="PTHR43185:SF1">
    <property type="entry name" value="FE(2+) TRANSPORTER FEOB"/>
    <property type="match status" value="1"/>
</dbReference>
<dbReference type="RefSeq" id="WP_249104062.1">
    <property type="nucleotide sequence ID" value="NZ_JAMAST010000029.1"/>
</dbReference>
<evidence type="ECO:0000256" key="14">
    <source>
        <dbReference type="NCBIfam" id="TIGR00437"/>
    </source>
</evidence>
<dbReference type="Pfam" id="PF07664">
    <property type="entry name" value="FeoB_C"/>
    <property type="match status" value="1"/>
</dbReference>
<comment type="similarity">
    <text evidence="15">Belongs to the TRAFAC class TrmE-Era-EngA-EngB-Septin-like GTPase superfamily. FeoB GTPase (TC 9.A.8) family.</text>
</comment>
<keyword evidence="8 15" id="KW-1133">Transmembrane helix</keyword>
<dbReference type="PRINTS" id="PR00326">
    <property type="entry name" value="GTP1OBG"/>
</dbReference>
<evidence type="ECO:0000256" key="15">
    <source>
        <dbReference type="RuleBase" id="RU362098"/>
    </source>
</evidence>
<evidence type="ECO:0000256" key="9">
    <source>
        <dbReference type="ARBA" id="ARBA00023004"/>
    </source>
</evidence>
<dbReference type="EMBL" id="JAMAST010000029">
    <property type="protein sequence ID" value="MCL1632962.1"/>
    <property type="molecule type" value="Genomic_DNA"/>
</dbReference>
<comment type="subcellular location">
    <subcellularLocation>
        <location evidence="2 15">Cell membrane</location>
        <topology evidence="2 15">Multi-pass membrane protein</topology>
    </subcellularLocation>
</comment>
<feature type="transmembrane region" description="Helical" evidence="15">
    <location>
        <begin position="423"/>
        <end position="447"/>
    </location>
</feature>
<keyword evidence="4" id="KW-1003">Cell membrane</keyword>
<evidence type="ECO:0000256" key="13">
    <source>
        <dbReference type="ARBA" id="ARBA00031200"/>
    </source>
</evidence>
<keyword evidence="3 15" id="KW-0813">Transport</keyword>
<evidence type="ECO:0000256" key="11">
    <source>
        <dbReference type="ARBA" id="ARBA00023134"/>
    </source>
</evidence>
<keyword evidence="12 15" id="KW-0472">Membrane</keyword>
<proteinExistence type="inferred from homology"/>
<gene>
    <name evidence="17" type="primary">feoB</name>
    <name evidence="17" type="ORF">M3N64_13635</name>
</gene>
<evidence type="ECO:0000256" key="10">
    <source>
        <dbReference type="ARBA" id="ARBA00023065"/>
    </source>
</evidence>
<dbReference type="InterPro" id="IPR011642">
    <property type="entry name" value="Gate_dom"/>
</dbReference>
<feature type="transmembrane region" description="Helical" evidence="15">
    <location>
        <begin position="512"/>
        <end position="531"/>
    </location>
</feature>
<dbReference type="NCBIfam" id="TIGR00437">
    <property type="entry name" value="feoB"/>
    <property type="match status" value="1"/>
</dbReference>
<evidence type="ECO:0000256" key="12">
    <source>
        <dbReference type="ARBA" id="ARBA00023136"/>
    </source>
</evidence>
<keyword evidence="9 15" id="KW-0408">Iron</keyword>
<evidence type="ECO:0000259" key="16">
    <source>
        <dbReference type="PROSITE" id="PS51711"/>
    </source>
</evidence>
<keyword evidence="7" id="KW-0547">Nucleotide-binding</keyword>
<dbReference type="Pfam" id="PF17910">
    <property type="entry name" value="FeoB_Cyto"/>
    <property type="match status" value="1"/>
</dbReference>
<evidence type="ECO:0000256" key="8">
    <source>
        <dbReference type="ARBA" id="ARBA00022989"/>
    </source>
</evidence>
<dbReference type="InterPro" id="IPR041069">
    <property type="entry name" value="FeoB_Cyto"/>
</dbReference>
<dbReference type="InterPro" id="IPR003373">
    <property type="entry name" value="Fe2_transport_prot-B"/>
</dbReference>
<dbReference type="SUPFAM" id="SSF52540">
    <property type="entry name" value="P-loop containing nucleoside triphosphate hydrolases"/>
    <property type="match status" value="1"/>
</dbReference>
<organism evidence="17 18">
    <name type="scientific">Sporolactobacillus mangiferae</name>
    <dbReference type="NCBI Taxonomy" id="2940498"/>
    <lineage>
        <taxon>Bacteria</taxon>
        <taxon>Bacillati</taxon>
        <taxon>Bacillota</taxon>
        <taxon>Bacilli</taxon>
        <taxon>Bacillales</taxon>
        <taxon>Sporolactobacillaceae</taxon>
        <taxon>Sporolactobacillus</taxon>
    </lineage>
</organism>
<dbReference type="Pfam" id="PF07670">
    <property type="entry name" value="Gate"/>
    <property type="match status" value="2"/>
</dbReference>
<dbReference type="Pfam" id="PF02421">
    <property type="entry name" value="FeoB_N"/>
    <property type="match status" value="1"/>
</dbReference>
<evidence type="ECO:0000256" key="5">
    <source>
        <dbReference type="ARBA" id="ARBA00022496"/>
    </source>
</evidence>
<keyword evidence="18" id="KW-1185">Reference proteome</keyword>
<feature type="domain" description="FeoB-type G" evidence="16">
    <location>
        <begin position="2"/>
        <end position="163"/>
    </location>
</feature>
<name>A0ABT0MDL3_9BACL</name>
<comment type="function">
    <text evidence="1 15">Probable transporter of a GTP-driven Fe(2+) uptake system.</text>
</comment>
<dbReference type="InterPro" id="IPR050860">
    <property type="entry name" value="FeoB_GTPase"/>
</dbReference>
<evidence type="ECO:0000256" key="2">
    <source>
        <dbReference type="ARBA" id="ARBA00004651"/>
    </source>
</evidence>
<dbReference type="InterPro" id="IPR030389">
    <property type="entry name" value="G_FEOB_dom"/>
</dbReference>
<evidence type="ECO:0000313" key="17">
    <source>
        <dbReference type="EMBL" id="MCL1632962.1"/>
    </source>
</evidence>
<evidence type="ECO:0000256" key="3">
    <source>
        <dbReference type="ARBA" id="ARBA00022448"/>
    </source>
</evidence>
<keyword evidence="11 15" id="KW-0342">GTP-binding</keyword>
<feature type="transmembrane region" description="Helical" evidence="15">
    <location>
        <begin position="601"/>
        <end position="624"/>
    </location>
</feature>
<comment type="caution">
    <text evidence="17">The sequence shown here is derived from an EMBL/GenBank/DDBJ whole genome shotgun (WGS) entry which is preliminary data.</text>
</comment>
<dbReference type="PANTHER" id="PTHR43185">
    <property type="entry name" value="FERROUS IRON TRANSPORT PROTEIN B"/>
    <property type="match status" value="1"/>
</dbReference>
<evidence type="ECO:0000256" key="6">
    <source>
        <dbReference type="ARBA" id="ARBA00022692"/>
    </source>
</evidence>
<feature type="transmembrane region" description="Helical" evidence="15">
    <location>
        <begin position="281"/>
        <end position="299"/>
    </location>
</feature>
<keyword evidence="10" id="KW-0406">Ion transport</keyword>
<reference evidence="17 18" key="1">
    <citation type="submission" date="2022-05" db="EMBL/GenBank/DDBJ databases">
        <title>Sporolactobacillus sp nov CPB3-1, isolated from tree bark (Mangifera indica L.).</title>
        <authorList>
            <person name="Phuengjayaem S."/>
            <person name="Tanasupawat S."/>
        </authorList>
    </citation>
    <scope>NUCLEOTIDE SEQUENCE [LARGE SCALE GENOMIC DNA]</scope>
    <source>
        <strain evidence="17 18">CPB3-1</strain>
    </source>
</reference>
<protein>
    <recommendedName>
        <fullName evidence="13 14">Ferrous iron transport protein B</fullName>
    </recommendedName>
</protein>
<keyword evidence="6 15" id="KW-0812">Transmembrane</keyword>
<dbReference type="InterPro" id="IPR027417">
    <property type="entry name" value="P-loop_NTPase"/>
</dbReference>
<feature type="transmembrane region" description="Helical" evidence="15">
    <location>
        <begin position="670"/>
        <end position="695"/>
    </location>
</feature>
<feature type="transmembrane region" description="Helical" evidence="15">
    <location>
        <begin position="344"/>
        <end position="368"/>
    </location>
</feature>
<dbReference type="PROSITE" id="PS51711">
    <property type="entry name" value="G_FEOB"/>
    <property type="match status" value="1"/>
</dbReference>
<accession>A0ABT0MDL3</accession>
<evidence type="ECO:0000256" key="7">
    <source>
        <dbReference type="ARBA" id="ARBA00022741"/>
    </source>
</evidence>
<dbReference type="CDD" id="cd01879">
    <property type="entry name" value="FeoB"/>
    <property type="match status" value="1"/>
</dbReference>
<dbReference type="Proteomes" id="UP001203004">
    <property type="component" value="Unassembled WGS sequence"/>
</dbReference>
<evidence type="ECO:0000313" key="18">
    <source>
        <dbReference type="Proteomes" id="UP001203004"/>
    </source>
</evidence>